<dbReference type="InterPro" id="IPR041898">
    <property type="entry name" value="MAGE_WH1"/>
</dbReference>
<sequence>MSQRKRSRGLTYSQMTDGDEDFIPTQRERYSPDQVNQKANELVQYLLVKDQKRIPIKRADMLKNVIQYRDAYTQIVNQAGRTLQEVFGLHLVEIDPKRHTYILTNNLPCAAEIHPCRDKEKAKMGLLIVILSFIFMKGNSVKDGALWEFLRRLRVHPG</sequence>
<name>A0ABQ9DX24_9PASS</name>
<dbReference type="EMBL" id="WHWB01032083">
    <property type="protein sequence ID" value="KAJ7427081.1"/>
    <property type="molecule type" value="Genomic_DNA"/>
</dbReference>
<organism evidence="3 4">
    <name type="scientific">Willisornis vidua</name>
    <name type="common">Xingu scale-backed antbird</name>
    <dbReference type="NCBI Taxonomy" id="1566151"/>
    <lineage>
        <taxon>Eukaryota</taxon>
        <taxon>Metazoa</taxon>
        <taxon>Chordata</taxon>
        <taxon>Craniata</taxon>
        <taxon>Vertebrata</taxon>
        <taxon>Euteleostomi</taxon>
        <taxon>Archelosauria</taxon>
        <taxon>Archosauria</taxon>
        <taxon>Dinosauria</taxon>
        <taxon>Saurischia</taxon>
        <taxon>Theropoda</taxon>
        <taxon>Coelurosauria</taxon>
        <taxon>Aves</taxon>
        <taxon>Neognathae</taxon>
        <taxon>Neoaves</taxon>
        <taxon>Telluraves</taxon>
        <taxon>Australaves</taxon>
        <taxon>Passeriformes</taxon>
        <taxon>Thamnophilidae</taxon>
        <taxon>Willisornis</taxon>
    </lineage>
</organism>
<proteinExistence type="predicted"/>
<feature type="domain" description="MAGE" evidence="2">
    <location>
        <begin position="35"/>
        <end position="158"/>
    </location>
</feature>
<dbReference type="PANTHER" id="PTHR11736">
    <property type="entry name" value="MELANOMA-ASSOCIATED ANTIGEN MAGE ANTIGEN"/>
    <property type="match status" value="1"/>
</dbReference>
<dbReference type="SMART" id="SM01373">
    <property type="entry name" value="MAGE"/>
    <property type="match status" value="1"/>
</dbReference>
<dbReference type="InterPro" id="IPR037445">
    <property type="entry name" value="MAGE"/>
</dbReference>
<gene>
    <name evidence="3" type="ORF">WISP_09741</name>
</gene>
<dbReference type="Pfam" id="PF01454">
    <property type="entry name" value="MAGE"/>
    <property type="match status" value="1"/>
</dbReference>
<comment type="caution">
    <text evidence="3">The sequence shown here is derived from an EMBL/GenBank/DDBJ whole genome shotgun (WGS) entry which is preliminary data.</text>
</comment>
<reference evidence="3" key="1">
    <citation type="submission" date="2019-10" db="EMBL/GenBank/DDBJ databases">
        <authorList>
            <person name="Soares A.E.R."/>
            <person name="Aleixo A."/>
            <person name="Schneider P."/>
            <person name="Miyaki C.Y."/>
            <person name="Schneider M.P."/>
            <person name="Mello C."/>
            <person name="Vasconcelos A.T.R."/>
        </authorList>
    </citation>
    <scope>NUCLEOTIDE SEQUENCE</scope>
    <source>
        <tissue evidence="3">Muscle</tissue>
    </source>
</reference>
<dbReference type="InterPro" id="IPR002190">
    <property type="entry name" value="MHD_dom"/>
</dbReference>
<evidence type="ECO:0000256" key="1">
    <source>
        <dbReference type="SAM" id="MobiDB-lite"/>
    </source>
</evidence>
<accession>A0ABQ9DX24</accession>
<dbReference type="InterPro" id="IPR041899">
    <property type="entry name" value="MAGE_WH2"/>
</dbReference>
<dbReference type="Gene3D" id="1.10.10.1200">
    <property type="entry name" value="MAGE homology domain, winged helix WH1 motif"/>
    <property type="match status" value="1"/>
</dbReference>
<dbReference type="Gene3D" id="1.10.10.1210">
    <property type="entry name" value="MAGE homology domain, winged helix WH2 motif"/>
    <property type="match status" value="1"/>
</dbReference>
<dbReference type="PANTHER" id="PTHR11736:SF14">
    <property type="entry name" value="NSE3 HOMOLOG, SMC5-SMC6 COMPLEX COMPONENT"/>
    <property type="match status" value="1"/>
</dbReference>
<evidence type="ECO:0000313" key="4">
    <source>
        <dbReference type="Proteomes" id="UP001145742"/>
    </source>
</evidence>
<feature type="region of interest" description="Disordered" evidence="1">
    <location>
        <begin position="1"/>
        <end position="24"/>
    </location>
</feature>
<protein>
    <submittedName>
        <fullName evidence="3">Melanoma-associated antigen G1-like protein</fullName>
    </submittedName>
</protein>
<evidence type="ECO:0000259" key="2">
    <source>
        <dbReference type="PROSITE" id="PS50838"/>
    </source>
</evidence>
<keyword evidence="4" id="KW-1185">Reference proteome</keyword>
<evidence type="ECO:0000313" key="3">
    <source>
        <dbReference type="EMBL" id="KAJ7427081.1"/>
    </source>
</evidence>
<dbReference type="PROSITE" id="PS50838">
    <property type="entry name" value="MAGE"/>
    <property type="match status" value="1"/>
</dbReference>
<dbReference type="Proteomes" id="UP001145742">
    <property type="component" value="Unassembled WGS sequence"/>
</dbReference>